<feature type="compositionally biased region" description="Polar residues" evidence="2">
    <location>
        <begin position="305"/>
        <end position="322"/>
    </location>
</feature>
<feature type="coiled-coil region" evidence="1">
    <location>
        <begin position="596"/>
        <end position="630"/>
    </location>
</feature>
<keyword evidence="4" id="KW-1185">Reference proteome</keyword>
<dbReference type="PANTHER" id="PTHR38701">
    <property type="entry name" value="CHROMOSOME 8, WHOLE GENOME SHOTGUN SEQUENCE"/>
    <property type="match status" value="1"/>
</dbReference>
<evidence type="ECO:0000256" key="2">
    <source>
        <dbReference type="SAM" id="MobiDB-lite"/>
    </source>
</evidence>
<evidence type="ECO:0000313" key="4">
    <source>
        <dbReference type="Proteomes" id="UP001251528"/>
    </source>
</evidence>
<feature type="region of interest" description="Disordered" evidence="2">
    <location>
        <begin position="766"/>
        <end position="812"/>
    </location>
</feature>
<protein>
    <submittedName>
        <fullName evidence="3">Uncharacterized protein</fullName>
    </submittedName>
</protein>
<feature type="compositionally biased region" description="Polar residues" evidence="2">
    <location>
        <begin position="368"/>
        <end position="381"/>
    </location>
</feature>
<feature type="compositionally biased region" description="Polar residues" evidence="2">
    <location>
        <begin position="406"/>
        <end position="432"/>
    </location>
</feature>
<feature type="compositionally biased region" description="Polar residues" evidence="2">
    <location>
        <begin position="255"/>
        <end position="279"/>
    </location>
</feature>
<feature type="region of interest" description="Disordered" evidence="2">
    <location>
        <begin position="554"/>
        <end position="579"/>
    </location>
</feature>
<feature type="compositionally biased region" description="Acidic residues" evidence="2">
    <location>
        <begin position="657"/>
        <end position="673"/>
    </location>
</feature>
<feature type="compositionally biased region" description="Polar residues" evidence="2">
    <location>
        <begin position="569"/>
        <end position="579"/>
    </location>
</feature>
<sequence>MRRLDFSSSCKTTKSTTSSSASSASARASITPAAVPPVRGTRRISTTTVSTKPPRQSVDGSHSKRSSTTTITTTTTTSKTSATTAAAASNNRQWRSSTLARTKPPPQPPPPPQRQRQPVLLSRHHSAFRPPTTHRGGSTTTFTGTTTVATAGASRAPSRPQHHKQYVASVTIKTHSSRPSVSNMPVGDRPRQPQLSAAAARSINRTPLTPKIAAKGPPVTPLTRRPQSSTPVLANNPAIRDDVSSPVNAFLANITPRSGQRQTRVDSANSTPTITPNNERASDHWESNNPSRLGLATSPLANDIPRQTVSQIDLTTDSNDSSKFFYASDAKSNQPGPPQRPASVPQKGPNTFFYANGTTVEGRRDISPPSNSATNPLPSPNLESATTKFFFANGAPDMSLRPSLVPSGSGSAVSCNSRMGPSRPLRSNSNTGPVGPAQRPASPIKSASILTAQTLRNTTTSPTSPKRNSLVSSPPTSQQQTSSVSQQRVSIDATPREMGGHKRTGSAATKEPLTFARFATSPGPSETTSQSPPLSPGLSKPAMTMASILQAAEDLREDDESRDGDVQSEIHSPTKSSHINDSVNELVANARRERKVQDLEITNASLEAINRTLERQLRKQTAELRRYRRLSRSGALSAASSRVTSLALTEPPTDMSDVAEEDETGFEEDEDMDSMYDSDLSSDASMNTEDILLPGAKIEARRRRDEKRLHLDLTKHQELLIDSQKMNQSLKRCLDFTETLIKEGQKALNYHVRVSDIKLGGRVLAPSDEEEDAVSFQEKDTTIRTDDPGLEPPWPKSSQDRDSGIELPPEGT</sequence>
<organism evidence="3 4">
    <name type="scientific">Conoideocrella luteorostrata</name>
    <dbReference type="NCBI Taxonomy" id="1105319"/>
    <lineage>
        <taxon>Eukaryota</taxon>
        <taxon>Fungi</taxon>
        <taxon>Dikarya</taxon>
        <taxon>Ascomycota</taxon>
        <taxon>Pezizomycotina</taxon>
        <taxon>Sordariomycetes</taxon>
        <taxon>Hypocreomycetidae</taxon>
        <taxon>Hypocreales</taxon>
        <taxon>Clavicipitaceae</taxon>
        <taxon>Conoideocrella</taxon>
    </lineage>
</organism>
<feature type="compositionally biased region" description="Polar residues" evidence="2">
    <location>
        <begin position="522"/>
        <end position="532"/>
    </location>
</feature>
<dbReference type="Proteomes" id="UP001251528">
    <property type="component" value="Unassembled WGS sequence"/>
</dbReference>
<evidence type="ECO:0000313" key="3">
    <source>
        <dbReference type="EMBL" id="KAK2590492.1"/>
    </source>
</evidence>
<feature type="compositionally biased region" description="Low complexity" evidence="2">
    <location>
        <begin position="66"/>
        <end position="89"/>
    </location>
</feature>
<gene>
    <name evidence="3" type="ORF">QQS21_011825</name>
</gene>
<feature type="compositionally biased region" description="Pro residues" evidence="2">
    <location>
        <begin position="103"/>
        <end position="113"/>
    </location>
</feature>
<dbReference type="PANTHER" id="PTHR38701:SF1">
    <property type="entry name" value="UP-REGULATED DURING SEPTATION PROTEIN 1 DOMAIN-CONTAINING PROTEIN"/>
    <property type="match status" value="1"/>
</dbReference>
<evidence type="ECO:0000256" key="1">
    <source>
        <dbReference type="SAM" id="Coils"/>
    </source>
</evidence>
<reference evidence="3" key="1">
    <citation type="submission" date="2023-06" db="EMBL/GenBank/DDBJ databases">
        <title>Conoideocrella luteorostrata (Hypocreales: Clavicipitaceae), a potential biocontrol fungus for elongate hemlock scale in United States Christmas tree production areas.</title>
        <authorList>
            <person name="Barrett H."/>
            <person name="Lovett B."/>
            <person name="Macias A.M."/>
            <person name="Stajich J.E."/>
            <person name="Kasson M.T."/>
        </authorList>
    </citation>
    <scope>NUCLEOTIDE SEQUENCE</scope>
    <source>
        <strain evidence="3">ARSEF 14590</strain>
    </source>
</reference>
<feature type="region of interest" description="Disordered" evidence="2">
    <location>
        <begin position="640"/>
        <end position="673"/>
    </location>
</feature>
<name>A0AAJ0CDF0_9HYPO</name>
<dbReference type="EMBL" id="JASWJB010000431">
    <property type="protein sequence ID" value="KAK2590492.1"/>
    <property type="molecule type" value="Genomic_DNA"/>
</dbReference>
<keyword evidence="1" id="KW-0175">Coiled coil</keyword>
<feature type="region of interest" description="Disordered" evidence="2">
    <location>
        <begin position="402"/>
        <end position="540"/>
    </location>
</feature>
<accession>A0AAJ0CDF0</accession>
<feature type="compositionally biased region" description="Low complexity" evidence="2">
    <location>
        <begin position="471"/>
        <end position="487"/>
    </location>
</feature>
<feature type="compositionally biased region" description="Polar residues" evidence="2">
    <location>
        <begin position="90"/>
        <end position="100"/>
    </location>
</feature>
<dbReference type="AlphaFoldDB" id="A0AAJ0CDF0"/>
<comment type="caution">
    <text evidence="3">The sequence shown here is derived from an EMBL/GenBank/DDBJ whole genome shotgun (WGS) entry which is preliminary data.</text>
</comment>
<feature type="compositionally biased region" description="Polar residues" evidence="2">
    <location>
        <begin position="172"/>
        <end position="183"/>
    </location>
</feature>
<feature type="region of interest" description="Disordered" evidence="2">
    <location>
        <begin position="1"/>
        <end position="119"/>
    </location>
</feature>
<feature type="region of interest" description="Disordered" evidence="2">
    <location>
        <begin position="172"/>
        <end position="241"/>
    </location>
</feature>
<feature type="compositionally biased region" description="Low complexity" evidence="2">
    <location>
        <begin position="7"/>
        <end position="33"/>
    </location>
</feature>
<feature type="compositionally biased region" description="Polar residues" evidence="2">
    <location>
        <begin position="43"/>
        <end position="60"/>
    </location>
</feature>
<feature type="compositionally biased region" description="Basic and acidic residues" evidence="2">
    <location>
        <begin position="777"/>
        <end position="787"/>
    </location>
</feature>
<proteinExistence type="predicted"/>
<feature type="compositionally biased region" description="Polar residues" evidence="2">
    <location>
        <begin position="448"/>
        <end position="470"/>
    </location>
</feature>
<feature type="region of interest" description="Disordered" evidence="2">
    <location>
        <begin position="253"/>
        <end position="381"/>
    </location>
</feature>